<dbReference type="PANTHER" id="PTHR20863:SF76">
    <property type="entry name" value="CARRIER DOMAIN-CONTAINING PROTEIN"/>
    <property type="match status" value="1"/>
</dbReference>
<dbReference type="GO" id="GO:0005829">
    <property type="term" value="C:cytosol"/>
    <property type="evidence" value="ECO:0007669"/>
    <property type="project" value="TreeGrafter"/>
</dbReference>
<dbReference type="GO" id="GO:0000036">
    <property type="term" value="F:acyl carrier activity"/>
    <property type="evidence" value="ECO:0007669"/>
    <property type="project" value="UniProtKB-UniRule"/>
</dbReference>
<comment type="PTM">
    <text evidence="7">4'-phosphopantetheine is transferred from CoA to a specific serine of apo-ACP by AcpS. This modification is essential for activity because fatty acids are bound in thioester linkage to the sulfhydryl of the prosthetic group.</text>
</comment>
<dbReference type="UniPathway" id="UPA00094"/>
<dbReference type="Proteomes" id="UP000033103">
    <property type="component" value="Chromosome"/>
</dbReference>
<keyword evidence="5 7" id="KW-0443">Lipid metabolism</keyword>
<keyword evidence="6 7" id="KW-0275">Fatty acid biosynthesis</keyword>
<feature type="domain" description="Carrier" evidence="8">
    <location>
        <begin position="1"/>
        <end position="74"/>
    </location>
</feature>
<evidence type="ECO:0000313" key="10">
    <source>
        <dbReference type="Proteomes" id="UP000033103"/>
    </source>
</evidence>
<keyword evidence="7" id="KW-0963">Cytoplasm</keyword>
<dbReference type="HOGENOM" id="CLU_108696_5_4_0"/>
<dbReference type="InterPro" id="IPR009081">
    <property type="entry name" value="PP-bd_ACP"/>
</dbReference>
<comment type="similarity">
    <text evidence="7">Belongs to the acyl carrier protein (ACP) family.</text>
</comment>
<comment type="subcellular location">
    <subcellularLocation>
        <location evidence="7">Cytoplasm</location>
    </subcellularLocation>
</comment>
<feature type="modified residue" description="O-(pantetheine 4'-phosphoryl)serine" evidence="7">
    <location>
        <position position="34"/>
    </location>
</feature>
<proteinExistence type="inferred from homology"/>
<dbReference type="OrthoDB" id="9804551at2"/>
<dbReference type="HAMAP" id="MF_01217">
    <property type="entry name" value="Acyl_carrier"/>
    <property type="match status" value="1"/>
</dbReference>
<keyword evidence="4 7" id="KW-0276">Fatty acid metabolism</keyword>
<protein>
    <recommendedName>
        <fullName evidence="7">Acyl carrier protein</fullName>
        <shortName evidence="7">ACP</shortName>
    </recommendedName>
</protein>
<dbReference type="PATRIC" id="fig|1069640.6.peg.770"/>
<dbReference type="InterPro" id="IPR006162">
    <property type="entry name" value="Ppantetheine_attach_site"/>
</dbReference>
<evidence type="ECO:0000313" key="9">
    <source>
        <dbReference type="EMBL" id="AKC95650.1"/>
    </source>
</evidence>
<dbReference type="InterPro" id="IPR003231">
    <property type="entry name" value="ACP"/>
</dbReference>
<dbReference type="Gene3D" id="1.10.1200.10">
    <property type="entry name" value="ACP-like"/>
    <property type="match status" value="1"/>
</dbReference>
<evidence type="ECO:0000256" key="2">
    <source>
        <dbReference type="ARBA" id="ARBA00022516"/>
    </source>
</evidence>
<comment type="pathway">
    <text evidence="7">Lipid metabolism; fatty acid biosynthesis.</text>
</comment>
<dbReference type="GO" id="GO:0009245">
    <property type="term" value="P:lipid A biosynthetic process"/>
    <property type="evidence" value="ECO:0007669"/>
    <property type="project" value="TreeGrafter"/>
</dbReference>
<evidence type="ECO:0000256" key="3">
    <source>
        <dbReference type="ARBA" id="ARBA00022553"/>
    </source>
</evidence>
<dbReference type="NCBIfam" id="NF002148">
    <property type="entry name" value="PRK00982.1-2"/>
    <property type="match status" value="1"/>
</dbReference>
<dbReference type="SUPFAM" id="SSF47336">
    <property type="entry name" value="ACP-like"/>
    <property type="match status" value="1"/>
</dbReference>
<evidence type="ECO:0000256" key="5">
    <source>
        <dbReference type="ARBA" id="ARBA00023098"/>
    </source>
</evidence>
<dbReference type="RefSeq" id="WP_046328756.1">
    <property type="nucleotide sequence ID" value="NZ_CP011280.1"/>
</dbReference>
<dbReference type="PROSITE" id="PS50075">
    <property type="entry name" value="CARRIER"/>
    <property type="match status" value="1"/>
</dbReference>
<evidence type="ECO:0000259" key="8">
    <source>
        <dbReference type="PROSITE" id="PS50075"/>
    </source>
</evidence>
<comment type="function">
    <text evidence="7">Carrier of the growing fatty acid chain in fatty acid biosynthesis.</text>
</comment>
<keyword evidence="2 7" id="KW-0444">Lipid biosynthesis</keyword>
<dbReference type="GO" id="GO:0000035">
    <property type="term" value="F:acyl binding"/>
    <property type="evidence" value="ECO:0007669"/>
    <property type="project" value="TreeGrafter"/>
</dbReference>
<evidence type="ECO:0000256" key="6">
    <source>
        <dbReference type="ARBA" id="ARBA00023160"/>
    </source>
</evidence>
<accession>A0A0E3ZA44</accession>
<evidence type="ECO:0000256" key="1">
    <source>
        <dbReference type="ARBA" id="ARBA00022450"/>
    </source>
</evidence>
<dbReference type="NCBIfam" id="NF002150">
    <property type="entry name" value="PRK00982.1-4"/>
    <property type="match status" value="1"/>
</dbReference>
<evidence type="ECO:0000256" key="4">
    <source>
        <dbReference type="ARBA" id="ARBA00022832"/>
    </source>
</evidence>
<reference evidence="9 10" key="1">
    <citation type="journal article" date="2012" name="BMC Genomics">
        <title>Genomic sequence analysis and characterization of Sneathia amnii sp. nov.</title>
        <authorList>
            <consortium name="Vaginal Microbiome Consortium (additional members)"/>
            <person name="Harwich M.D.Jr."/>
            <person name="Serrano M.G."/>
            <person name="Fettweis J.M."/>
            <person name="Alves J.M."/>
            <person name="Reimers M.A."/>
            <person name="Buck G.A."/>
            <person name="Jefferson K.K."/>
        </authorList>
    </citation>
    <scope>NUCLEOTIDE SEQUENCE [LARGE SCALE GENOMIC DNA]</scope>
    <source>
        <strain evidence="9 10">SN35</strain>
    </source>
</reference>
<dbReference type="PANTHER" id="PTHR20863">
    <property type="entry name" value="ACYL CARRIER PROTEIN"/>
    <property type="match status" value="1"/>
</dbReference>
<dbReference type="Pfam" id="PF00550">
    <property type="entry name" value="PP-binding"/>
    <property type="match status" value="1"/>
</dbReference>
<name>A0A0E3ZA44_9FUSO</name>
<organism evidence="9 10">
    <name type="scientific">Sneathia vaginalis</name>
    <dbReference type="NCBI Taxonomy" id="187101"/>
    <lineage>
        <taxon>Bacteria</taxon>
        <taxon>Fusobacteriati</taxon>
        <taxon>Fusobacteriota</taxon>
        <taxon>Fusobacteriia</taxon>
        <taxon>Fusobacteriales</taxon>
        <taxon>Leptotrichiaceae</taxon>
        <taxon>Sneathia</taxon>
    </lineage>
</organism>
<keyword evidence="1 7" id="KW-0596">Phosphopantetheine</keyword>
<gene>
    <name evidence="7" type="primary">acpP</name>
    <name evidence="9" type="ORF">VC03_03895</name>
</gene>
<dbReference type="EMBL" id="CP011280">
    <property type="protein sequence ID" value="AKC95650.1"/>
    <property type="molecule type" value="Genomic_DNA"/>
</dbReference>
<keyword evidence="3 7" id="KW-0597">Phosphoprotein</keyword>
<dbReference type="InterPro" id="IPR036736">
    <property type="entry name" value="ACP-like_sf"/>
</dbReference>
<evidence type="ECO:0000256" key="7">
    <source>
        <dbReference type="HAMAP-Rule" id="MF_01217"/>
    </source>
</evidence>
<keyword evidence="10" id="KW-1185">Reference proteome</keyword>
<sequence length="76" mass="8807">MFEEIKEILLEQLDIDEKDIKLESKLIDDLGADSLDVAEIVSAVENKFNLEFSKEDLNKVETIQDIIDLLEKNNKR</sequence>
<dbReference type="STRING" id="187101.VC03_03895"/>
<dbReference type="AlphaFoldDB" id="A0A0E3ZA44"/>
<dbReference type="PROSITE" id="PS00012">
    <property type="entry name" value="PHOSPHOPANTETHEINE"/>
    <property type="match status" value="1"/>
</dbReference>
<dbReference type="GO" id="GO:0016020">
    <property type="term" value="C:membrane"/>
    <property type="evidence" value="ECO:0007669"/>
    <property type="project" value="GOC"/>
</dbReference>
<dbReference type="KEGG" id="sns:VC03_03895"/>